<gene>
    <name evidence="2" type="ORF">P5673_009517</name>
</gene>
<reference evidence="2" key="2">
    <citation type="journal article" date="2023" name="Science">
        <title>Genomic signatures of disease resistance in endangered staghorn corals.</title>
        <authorList>
            <person name="Vollmer S.V."/>
            <person name="Selwyn J.D."/>
            <person name="Despard B.A."/>
            <person name="Roesel C.L."/>
        </authorList>
    </citation>
    <scope>NUCLEOTIDE SEQUENCE</scope>
    <source>
        <strain evidence="2">K2</strain>
    </source>
</reference>
<evidence type="ECO:0000313" key="2">
    <source>
        <dbReference type="EMBL" id="KAK2566831.1"/>
    </source>
</evidence>
<feature type="compositionally biased region" description="Polar residues" evidence="1">
    <location>
        <begin position="72"/>
        <end position="88"/>
    </location>
</feature>
<sequence>MSDNITAEPPGEEIVDIGTTLQDASVRIKYKHGRIECTARKGNLDEISILMTVSSASGSTYKIKRKPGGAPSQENMASGISPSEPSPNETELIIPQSTWIYPDLPDIIVNYNSRTKRIKVRNATIEAAIIKSLTGETRQVGLDQNGGLSWKNDAKWKQLLEMVHYKKVDTTREE</sequence>
<evidence type="ECO:0000313" key="3">
    <source>
        <dbReference type="Proteomes" id="UP001249851"/>
    </source>
</evidence>
<reference evidence="2" key="1">
    <citation type="journal article" date="2023" name="G3 (Bethesda)">
        <title>Whole genome assembly and annotation of the endangered Caribbean coral Acropora cervicornis.</title>
        <authorList>
            <person name="Selwyn J.D."/>
            <person name="Vollmer S.V."/>
        </authorList>
    </citation>
    <scope>NUCLEOTIDE SEQUENCE</scope>
    <source>
        <strain evidence="2">K2</strain>
    </source>
</reference>
<feature type="region of interest" description="Disordered" evidence="1">
    <location>
        <begin position="60"/>
        <end position="88"/>
    </location>
</feature>
<organism evidence="2 3">
    <name type="scientific">Acropora cervicornis</name>
    <name type="common">Staghorn coral</name>
    <dbReference type="NCBI Taxonomy" id="6130"/>
    <lineage>
        <taxon>Eukaryota</taxon>
        <taxon>Metazoa</taxon>
        <taxon>Cnidaria</taxon>
        <taxon>Anthozoa</taxon>
        <taxon>Hexacorallia</taxon>
        <taxon>Scleractinia</taxon>
        <taxon>Astrocoeniina</taxon>
        <taxon>Acroporidae</taxon>
        <taxon>Acropora</taxon>
    </lineage>
</organism>
<keyword evidence="3" id="KW-1185">Reference proteome</keyword>
<protein>
    <submittedName>
        <fullName evidence="2">Uncharacterized protein</fullName>
    </submittedName>
</protein>
<evidence type="ECO:0000256" key="1">
    <source>
        <dbReference type="SAM" id="MobiDB-lite"/>
    </source>
</evidence>
<proteinExistence type="predicted"/>
<comment type="caution">
    <text evidence="2">The sequence shown here is derived from an EMBL/GenBank/DDBJ whole genome shotgun (WGS) entry which is preliminary data.</text>
</comment>
<name>A0AAD9QSZ8_ACRCE</name>
<accession>A0AAD9QSZ8</accession>
<dbReference type="EMBL" id="JARQWQ010000016">
    <property type="protein sequence ID" value="KAK2566831.1"/>
    <property type="molecule type" value="Genomic_DNA"/>
</dbReference>
<dbReference type="Proteomes" id="UP001249851">
    <property type="component" value="Unassembled WGS sequence"/>
</dbReference>
<dbReference type="AlphaFoldDB" id="A0AAD9QSZ8"/>